<dbReference type="SUPFAM" id="SSF53335">
    <property type="entry name" value="S-adenosyl-L-methionine-dependent methyltransferases"/>
    <property type="match status" value="1"/>
</dbReference>
<organism evidence="2">
    <name type="scientific">Rhodosorus marinus</name>
    <dbReference type="NCBI Taxonomy" id="101924"/>
    <lineage>
        <taxon>Eukaryota</taxon>
        <taxon>Rhodophyta</taxon>
        <taxon>Stylonematophyceae</taxon>
        <taxon>Stylonematales</taxon>
        <taxon>Stylonemataceae</taxon>
        <taxon>Rhodosorus</taxon>
    </lineage>
</organism>
<dbReference type="CDD" id="cd02440">
    <property type="entry name" value="AdoMet_MTases"/>
    <property type="match status" value="1"/>
</dbReference>
<dbReference type="Pfam" id="PF08241">
    <property type="entry name" value="Methyltransf_11"/>
    <property type="match status" value="1"/>
</dbReference>
<name>A0A7S2ZJS1_9RHOD</name>
<protein>
    <recommendedName>
        <fullName evidence="1">Methyltransferase type 11 domain-containing protein</fullName>
    </recommendedName>
</protein>
<dbReference type="Gene3D" id="3.40.50.150">
    <property type="entry name" value="Vaccinia Virus protein VP39"/>
    <property type="match status" value="1"/>
</dbReference>
<feature type="domain" description="Methyltransferase type 11" evidence="1">
    <location>
        <begin position="157"/>
        <end position="256"/>
    </location>
</feature>
<dbReference type="AlphaFoldDB" id="A0A7S2ZJS1"/>
<evidence type="ECO:0000313" key="2">
    <source>
        <dbReference type="EMBL" id="CAE0042408.1"/>
    </source>
</evidence>
<dbReference type="GO" id="GO:0008757">
    <property type="term" value="F:S-adenosylmethionine-dependent methyltransferase activity"/>
    <property type="evidence" value="ECO:0007669"/>
    <property type="project" value="InterPro"/>
</dbReference>
<evidence type="ECO:0000259" key="1">
    <source>
        <dbReference type="Pfam" id="PF08241"/>
    </source>
</evidence>
<dbReference type="PANTHER" id="PTHR43591">
    <property type="entry name" value="METHYLTRANSFERASE"/>
    <property type="match status" value="1"/>
</dbReference>
<proteinExistence type="predicted"/>
<accession>A0A7S2ZJS1</accession>
<dbReference type="EMBL" id="HBHW01013267">
    <property type="protein sequence ID" value="CAE0042408.1"/>
    <property type="molecule type" value="Transcribed_RNA"/>
</dbReference>
<gene>
    <name evidence="2" type="ORF">RMAR00112_LOCUS10373</name>
    <name evidence="3" type="ORF">RMAR00112_LOCUS10374</name>
</gene>
<reference evidence="2" key="1">
    <citation type="submission" date="2021-01" db="EMBL/GenBank/DDBJ databases">
        <authorList>
            <person name="Corre E."/>
            <person name="Pelletier E."/>
            <person name="Niang G."/>
            <person name="Scheremetjew M."/>
            <person name="Finn R."/>
            <person name="Kale V."/>
            <person name="Holt S."/>
            <person name="Cochrane G."/>
            <person name="Meng A."/>
            <person name="Brown T."/>
            <person name="Cohen L."/>
        </authorList>
    </citation>
    <scope>NUCLEOTIDE SEQUENCE</scope>
    <source>
        <strain evidence="2">CCMP 769</strain>
    </source>
</reference>
<dbReference type="InterPro" id="IPR013216">
    <property type="entry name" value="Methyltransf_11"/>
</dbReference>
<evidence type="ECO:0000313" key="3">
    <source>
        <dbReference type="EMBL" id="CAE0042409.1"/>
    </source>
</evidence>
<dbReference type="EMBL" id="HBHW01013268">
    <property type="protein sequence ID" value="CAE0042409.1"/>
    <property type="molecule type" value="Transcribed_RNA"/>
</dbReference>
<dbReference type="InterPro" id="IPR029063">
    <property type="entry name" value="SAM-dependent_MTases_sf"/>
</dbReference>
<sequence length="311" mass="34561">MLGFGFLASGAGLVRHKSVNSCSRRVKWTPRTRTVSCMSEVELESGSDQICVYACSSCGADLPLSKSRCEACGIEFRNESTDYVNRVAPRSNPRGLQAFGFGPIRQDMFRSSLVSFLYERGWRDAFRNYGFPGPEAEFEMLVDFCEENGQLNTIAADISCGSGFMARLMQKSGKFSRVIVSDFSESMLGETVTRFQKESKLDPADRDIVRADVAKLPFKSNSVNVIHNGAAIHTYPRAQDGLREMHRVLADGGVLFGTTMDKSLVRLPLPSSNPGFRFFSNRELFYLLKSAGFRDPVVENLNSCLVFKAVK</sequence>
<dbReference type="PANTHER" id="PTHR43591:SF99">
    <property type="entry name" value="OS06G0646000 PROTEIN"/>
    <property type="match status" value="1"/>
</dbReference>